<evidence type="ECO:0000313" key="3">
    <source>
        <dbReference type="Proteomes" id="UP000190961"/>
    </source>
</evidence>
<keyword evidence="1" id="KW-0472">Membrane</keyword>
<organism evidence="2 3">
    <name type="scientific">Ohtaekwangia koreensis</name>
    <dbReference type="NCBI Taxonomy" id="688867"/>
    <lineage>
        <taxon>Bacteria</taxon>
        <taxon>Pseudomonadati</taxon>
        <taxon>Bacteroidota</taxon>
        <taxon>Cytophagia</taxon>
        <taxon>Cytophagales</taxon>
        <taxon>Fulvivirgaceae</taxon>
        <taxon>Ohtaekwangia</taxon>
    </lineage>
</organism>
<dbReference type="Proteomes" id="UP000190961">
    <property type="component" value="Unassembled WGS sequence"/>
</dbReference>
<feature type="transmembrane region" description="Helical" evidence="1">
    <location>
        <begin position="41"/>
        <end position="65"/>
    </location>
</feature>
<gene>
    <name evidence="2" type="ORF">SAMN05660236_4081</name>
</gene>
<evidence type="ECO:0000256" key="1">
    <source>
        <dbReference type="SAM" id="Phobius"/>
    </source>
</evidence>
<evidence type="ECO:0000313" key="2">
    <source>
        <dbReference type="EMBL" id="SKC82058.1"/>
    </source>
</evidence>
<reference evidence="2 3" key="1">
    <citation type="submission" date="2017-02" db="EMBL/GenBank/DDBJ databases">
        <authorList>
            <person name="Peterson S.W."/>
        </authorList>
    </citation>
    <scope>NUCLEOTIDE SEQUENCE [LARGE SCALE GENOMIC DNA]</scope>
    <source>
        <strain evidence="2 3">DSM 25262</strain>
    </source>
</reference>
<accession>A0A1T5M2Q4</accession>
<proteinExistence type="predicted"/>
<sequence>MFITENQIRTIATLYVLAFIASILIIVYTRRLSMKDKILRLIVTVLIPVLGILIVTIEALFNFIFGMMKKRNEQLM</sequence>
<keyword evidence="3" id="KW-1185">Reference proteome</keyword>
<protein>
    <submittedName>
        <fullName evidence="2">Uncharacterized protein</fullName>
    </submittedName>
</protein>
<keyword evidence="1" id="KW-1133">Transmembrane helix</keyword>
<feature type="transmembrane region" description="Helical" evidence="1">
    <location>
        <begin position="12"/>
        <end position="29"/>
    </location>
</feature>
<dbReference type="EMBL" id="FUZU01000003">
    <property type="protein sequence ID" value="SKC82058.1"/>
    <property type="molecule type" value="Genomic_DNA"/>
</dbReference>
<dbReference type="AlphaFoldDB" id="A0A1T5M2Q4"/>
<keyword evidence="1" id="KW-0812">Transmembrane</keyword>
<dbReference type="RefSeq" id="WP_079688642.1">
    <property type="nucleotide sequence ID" value="NZ_FUZU01000003.1"/>
</dbReference>
<name>A0A1T5M2Q4_9BACT</name>